<sequence length="78" mass="8876">MTRVRLTVLIREEEGVYVSKCQELEVASCGDTPEEALDNIREAIELYLENARELGILKDIEPILTSRHKFTSVIEVEA</sequence>
<proteinExistence type="predicted"/>
<dbReference type="EMBL" id="CP137641">
    <property type="protein sequence ID" value="WOX54946.1"/>
    <property type="molecule type" value="Genomic_DNA"/>
</dbReference>
<keyword evidence="2" id="KW-1185">Reference proteome</keyword>
<dbReference type="Proteomes" id="UP001626603">
    <property type="component" value="Chromosome"/>
</dbReference>
<dbReference type="PANTHER" id="PTHR34504:SF2">
    <property type="entry name" value="UPF0150 PROTEIN SSL0259"/>
    <property type="match status" value="1"/>
</dbReference>
<dbReference type="InterPro" id="IPR035069">
    <property type="entry name" value="TTHA1013/TTHA0281-like"/>
</dbReference>
<evidence type="ECO:0000313" key="2">
    <source>
        <dbReference type="Proteomes" id="UP001626603"/>
    </source>
</evidence>
<reference evidence="1 2" key="1">
    <citation type="submission" date="2023-10" db="EMBL/GenBank/DDBJ databases">
        <title>The complete genome sequence of Methanoculleus palmolei DSM 4273.</title>
        <authorList>
            <person name="Lai S.-J."/>
            <person name="You Y.-T."/>
            <person name="Chen S.-C."/>
        </authorList>
    </citation>
    <scope>NUCLEOTIDE SEQUENCE [LARGE SCALE GENOMIC DNA]</scope>
    <source>
        <strain evidence="1 2">DSM 4273</strain>
    </source>
</reference>
<dbReference type="InterPro" id="IPR051404">
    <property type="entry name" value="TA_system_antitoxin"/>
</dbReference>
<dbReference type="PANTHER" id="PTHR34504">
    <property type="entry name" value="ANTITOXIN HICB"/>
    <property type="match status" value="1"/>
</dbReference>
<protein>
    <submittedName>
        <fullName evidence="1">Type II toxin-antitoxin system HicB family antitoxin</fullName>
    </submittedName>
</protein>
<dbReference type="AlphaFoldDB" id="A0ABD8A5Y3"/>
<evidence type="ECO:0000313" key="1">
    <source>
        <dbReference type="EMBL" id="WOX54946.1"/>
    </source>
</evidence>
<dbReference type="SUPFAM" id="SSF143100">
    <property type="entry name" value="TTHA1013/TTHA0281-like"/>
    <property type="match status" value="1"/>
</dbReference>
<organism evidence="1 2">
    <name type="scientific">Methanoculleus palmolei</name>
    <dbReference type="NCBI Taxonomy" id="72612"/>
    <lineage>
        <taxon>Archaea</taxon>
        <taxon>Methanobacteriati</taxon>
        <taxon>Methanobacteriota</taxon>
        <taxon>Stenosarchaea group</taxon>
        <taxon>Methanomicrobia</taxon>
        <taxon>Methanomicrobiales</taxon>
        <taxon>Methanomicrobiaceae</taxon>
        <taxon>Methanoculleus</taxon>
    </lineage>
</organism>
<accession>A0ABD8A5Y3</accession>
<gene>
    <name evidence="1" type="ORF">R6Y95_05585</name>
</gene>
<name>A0ABD8A5Y3_9EURY</name>
<dbReference type="Gene3D" id="3.30.160.250">
    <property type="match status" value="1"/>
</dbReference>